<evidence type="ECO:0000259" key="1">
    <source>
        <dbReference type="Pfam" id="PF00248"/>
    </source>
</evidence>
<gene>
    <name evidence="2" type="ORF">JIN82_05355</name>
</gene>
<comment type="caution">
    <text evidence="2">The sequence shown here is derived from an EMBL/GenBank/DDBJ whole genome shotgun (WGS) entry which is preliminary data.</text>
</comment>
<proteinExistence type="predicted"/>
<dbReference type="Proteomes" id="UP000624703">
    <property type="component" value="Unassembled WGS sequence"/>
</dbReference>
<dbReference type="SUPFAM" id="SSF51430">
    <property type="entry name" value="NAD(P)-linked oxidoreductase"/>
    <property type="match status" value="1"/>
</dbReference>
<dbReference type="CDD" id="cd19086">
    <property type="entry name" value="AKR_AKR11C1"/>
    <property type="match status" value="1"/>
</dbReference>
<accession>A0A8J7MDF5</accession>
<dbReference type="AlphaFoldDB" id="A0A8J7MDF5"/>
<dbReference type="Gene3D" id="3.20.20.100">
    <property type="entry name" value="NADP-dependent oxidoreductase domain"/>
    <property type="match status" value="1"/>
</dbReference>
<name>A0A8J7MDF5_9BACT</name>
<dbReference type="InterPro" id="IPR020471">
    <property type="entry name" value="AKR"/>
</dbReference>
<dbReference type="InterPro" id="IPR023210">
    <property type="entry name" value="NADP_OxRdtase_dom"/>
</dbReference>
<dbReference type="InterPro" id="IPR036812">
    <property type="entry name" value="NAD(P)_OxRdtase_dom_sf"/>
</dbReference>
<reference evidence="2" key="1">
    <citation type="submission" date="2021-01" db="EMBL/GenBank/DDBJ databases">
        <title>Modified the classification status of verrucomicrobia.</title>
        <authorList>
            <person name="Feng X."/>
        </authorList>
    </citation>
    <scope>NUCLEOTIDE SEQUENCE</scope>
    <source>
        <strain evidence="2">_KCTC 22039</strain>
    </source>
</reference>
<dbReference type="GO" id="GO:0005829">
    <property type="term" value="C:cytosol"/>
    <property type="evidence" value="ECO:0007669"/>
    <property type="project" value="TreeGrafter"/>
</dbReference>
<sequence>MQYRKLGKTGLQVSEIGMGTWQLGTSEFWGPMDDAEGIRMVHRALELGCNLFDTAPNYGDTNSERLLGEALKGRREDAVIVGKFGHVPGGGTDFSVDWMHESLSQSLDRLQTDYLDVLLLHNPFPDVQLAENPIWDAMRQLQNEGRIRHFGASVDWAGEVRACLEAGAEVIEVLFSIFHQDARFAFDAVRKYDAGILTKVPLDSGWLTGRFDENSVFDGPRARWTSEQIAERARLVDGLSWLTHGGEKLSHQAIAYLLSYAEVSSVIPGAHSLSQLEDNLAPVGHRLSADHRLQLERYWDEFTQQGTKLLPW</sequence>
<dbReference type="PRINTS" id="PR00069">
    <property type="entry name" value="ALDKETRDTASE"/>
</dbReference>
<organism evidence="2 3">
    <name type="scientific">Persicirhabdus sediminis</name>
    <dbReference type="NCBI Taxonomy" id="454144"/>
    <lineage>
        <taxon>Bacteria</taxon>
        <taxon>Pseudomonadati</taxon>
        <taxon>Verrucomicrobiota</taxon>
        <taxon>Verrucomicrobiia</taxon>
        <taxon>Verrucomicrobiales</taxon>
        <taxon>Verrucomicrobiaceae</taxon>
        <taxon>Persicirhabdus</taxon>
    </lineage>
</organism>
<dbReference type="EMBL" id="JAENIM010000023">
    <property type="protein sequence ID" value="MBK1790582.1"/>
    <property type="molecule type" value="Genomic_DNA"/>
</dbReference>
<evidence type="ECO:0000313" key="2">
    <source>
        <dbReference type="EMBL" id="MBK1790582.1"/>
    </source>
</evidence>
<dbReference type="Pfam" id="PF00248">
    <property type="entry name" value="Aldo_ket_red"/>
    <property type="match status" value="1"/>
</dbReference>
<dbReference type="RefSeq" id="WP_200310616.1">
    <property type="nucleotide sequence ID" value="NZ_JAENIM010000023.1"/>
</dbReference>
<dbReference type="GO" id="GO:0016491">
    <property type="term" value="F:oxidoreductase activity"/>
    <property type="evidence" value="ECO:0007669"/>
    <property type="project" value="InterPro"/>
</dbReference>
<keyword evidence="3" id="KW-1185">Reference proteome</keyword>
<evidence type="ECO:0000313" key="3">
    <source>
        <dbReference type="Proteomes" id="UP000624703"/>
    </source>
</evidence>
<dbReference type="PANTHER" id="PTHR42686">
    <property type="entry name" value="GH17980P-RELATED"/>
    <property type="match status" value="1"/>
</dbReference>
<feature type="domain" description="NADP-dependent oxidoreductase" evidence="1">
    <location>
        <begin position="15"/>
        <end position="291"/>
    </location>
</feature>
<protein>
    <submittedName>
        <fullName evidence="2">Aldo/keto reductase</fullName>
    </submittedName>
</protein>
<dbReference type="PANTHER" id="PTHR42686:SF1">
    <property type="entry name" value="GH17980P-RELATED"/>
    <property type="match status" value="1"/>
</dbReference>